<dbReference type="AlphaFoldDB" id="A0A1Z5K430"/>
<dbReference type="EMBL" id="BDSP01000153">
    <property type="protein sequence ID" value="GAX20932.1"/>
    <property type="molecule type" value="Genomic_DNA"/>
</dbReference>
<organism evidence="1 2">
    <name type="scientific">Fistulifera solaris</name>
    <name type="common">Oleaginous diatom</name>
    <dbReference type="NCBI Taxonomy" id="1519565"/>
    <lineage>
        <taxon>Eukaryota</taxon>
        <taxon>Sar</taxon>
        <taxon>Stramenopiles</taxon>
        <taxon>Ochrophyta</taxon>
        <taxon>Bacillariophyta</taxon>
        <taxon>Bacillariophyceae</taxon>
        <taxon>Bacillariophycidae</taxon>
        <taxon>Naviculales</taxon>
        <taxon>Naviculaceae</taxon>
        <taxon>Fistulifera</taxon>
    </lineage>
</organism>
<evidence type="ECO:0000313" key="1">
    <source>
        <dbReference type="EMBL" id="GAX20932.1"/>
    </source>
</evidence>
<sequence length="217" mass="24484">MTSSVNHYSSFICKICKNYRHCHQKEMKVPLFWLLSVICSPYCRAGSWFGQDPGCTKPCVQGDESIMSPKEHGTSWTPVQSPLRWGCDSQVADQICNFNRHYAEYSGYWQATSFLEEVDGAVKEGTPIVFYDSNTGKPLFRAPVNRSWGEFLKESRSHGWPSFRDDEVVWENVRVLPGGETVSVDGTHLGHNLPDSKGRRYCINLVSVAGNPNTSRP</sequence>
<name>A0A1Z5K430_FISSO</name>
<dbReference type="InParanoid" id="A0A1Z5K430"/>
<dbReference type="OrthoDB" id="44061at2759"/>
<evidence type="ECO:0000313" key="2">
    <source>
        <dbReference type="Proteomes" id="UP000198406"/>
    </source>
</evidence>
<accession>A0A1Z5K430</accession>
<reference evidence="1 2" key="1">
    <citation type="journal article" date="2015" name="Plant Cell">
        <title>Oil accumulation by the oleaginous diatom Fistulifera solaris as revealed by the genome and transcriptome.</title>
        <authorList>
            <person name="Tanaka T."/>
            <person name="Maeda Y."/>
            <person name="Veluchamy A."/>
            <person name="Tanaka M."/>
            <person name="Abida H."/>
            <person name="Marechal E."/>
            <person name="Bowler C."/>
            <person name="Muto M."/>
            <person name="Sunaga Y."/>
            <person name="Tanaka M."/>
            <person name="Yoshino T."/>
            <person name="Taniguchi T."/>
            <person name="Fukuda Y."/>
            <person name="Nemoto M."/>
            <person name="Matsumoto M."/>
            <person name="Wong P.S."/>
            <person name="Aburatani S."/>
            <person name="Fujibuchi W."/>
        </authorList>
    </citation>
    <scope>NUCLEOTIDE SEQUENCE [LARGE SCALE GENOMIC DNA]</scope>
    <source>
        <strain evidence="1 2">JPCC DA0580</strain>
    </source>
</reference>
<dbReference type="InterPro" id="IPR011057">
    <property type="entry name" value="Mss4-like_sf"/>
</dbReference>
<comment type="caution">
    <text evidence="1">The sequence shown here is derived from an EMBL/GenBank/DDBJ whole genome shotgun (WGS) entry which is preliminary data.</text>
</comment>
<protein>
    <submittedName>
        <fullName evidence="1">Uncharacterized protein</fullName>
    </submittedName>
</protein>
<dbReference type="Proteomes" id="UP000198406">
    <property type="component" value="Unassembled WGS sequence"/>
</dbReference>
<keyword evidence="2" id="KW-1185">Reference proteome</keyword>
<dbReference type="SUPFAM" id="SSF51316">
    <property type="entry name" value="Mss4-like"/>
    <property type="match status" value="1"/>
</dbReference>
<proteinExistence type="predicted"/>
<gene>
    <name evidence="1" type="ORF">FisN_1Lh409</name>
</gene>